<evidence type="ECO:0000313" key="3">
    <source>
        <dbReference type="EMBL" id="CAD7427554.1"/>
    </source>
</evidence>
<organism evidence="3">
    <name type="scientific">Timema monikensis</name>
    <dbReference type="NCBI Taxonomy" id="170555"/>
    <lineage>
        <taxon>Eukaryota</taxon>
        <taxon>Metazoa</taxon>
        <taxon>Ecdysozoa</taxon>
        <taxon>Arthropoda</taxon>
        <taxon>Hexapoda</taxon>
        <taxon>Insecta</taxon>
        <taxon>Pterygota</taxon>
        <taxon>Neoptera</taxon>
        <taxon>Polyneoptera</taxon>
        <taxon>Phasmatodea</taxon>
        <taxon>Timematodea</taxon>
        <taxon>Timematoidea</taxon>
        <taxon>Timematidae</taxon>
        <taxon>Timema</taxon>
    </lineage>
</organism>
<dbReference type="SUPFAM" id="SSF63829">
    <property type="entry name" value="Calcium-dependent phosphotriesterase"/>
    <property type="match status" value="1"/>
</dbReference>
<evidence type="ECO:0000256" key="1">
    <source>
        <dbReference type="ARBA" id="ARBA00008853"/>
    </source>
</evidence>
<dbReference type="InterPro" id="IPR013658">
    <property type="entry name" value="SGL"/>
</dbReference>
<dbReference type="PANTHER" id="PTHR10907">
    <property type="entry name" value="REGUCALCIN"/>
    <property type="match status" value="1"/>
</dbReference>
<dbReference type="EMBL" id="OB793484">
    <property type="protein sequence ID" value="CAD7427554.1"/>
    <property type="molecule type" value="Genomic_DNA"/>
</dbReference>
<evidence type="ECO:0000259" key="2">
    <source>
        <dbReference type="Pfam" id="PF08450"/>
    </source>
</evidence>
<sequence length="272" mass="29923">MSSSCRETCIWVHQLDRDWFQEAFDYRWLGPSVAELDGYPVGRFAELMSSVHYLVSLPSCTVQGIWSGLVIQVNPRTGQLLSTVSVPSPQTTSVVFGGENLDELYITSANNHLSQEEQKKYPYAGYTFRVTGVIVKVSTVLLDWISTQHVTEFVVPQLADEVSRGVCFKELTFASESRLAGSAGKVNSTVRVSTAITPTGIPPSRARPTTTSAVASKNDVRVLYLYYPLTQTDKIGTDADGSARHHGDCHHLFVGLGGFTSNHTCCLEIFYT</sequence>
<gene>
    <name evidence="3" type="ORF">TMSB3V08_LOCUS4390</name>
</gene>
<accession>A0A7R9E6U7</accession>
<dbReference type="InterPro" id="IPR011042">
    <property type="entry name" value="6-blade_b-propeller_TolB-like"/>
</dbReference>
<proteinExistence type="inferred from homology"/>
<dbReference type="GO" id="GO:0005509">
    <property type="term" value="F:calcium ion binding"/>
    <property type="evidence" value="ECO:0007669"/>
    <property type="project" value="TreeGrafter"/>
</dbReference>
<dbReference type="PANTHER" id="PTHR10907:SF47">
    <property type="entry name" value="REGUCALCIN"/>
    <property type="match status" value="1"/>
</dbReference>
<protein>
    <recommendedName>
        <fullName evidence="2">SMP-30/Gluconolactonase/LRE-like region domain-containing protein</fullName>
    </recommendedName>
</protein>
<dbReference type="Pfam" id="PF08450">
    <property type="entry name" value="SGL"/>
    <property type="match status" value="1"/>
</dbReference>
<dbReference type="AlphaFoldDB" id="A0A7R9E6U7"/>
<comment type="similarity">
    <text evidence="1">Belongs to the SMP-30/CGR1 family.</text>
</comment>
<dbReference type="GO" id="GO:0019853">
    <property type="term" value="P:L-ascorbic acid biosynthetic process"/>
    <property type="evidence" value="ECO:0007669"/>
    <property type="project" value="TreeGrafter"/>
</dbReference>
<reference evidence="3" key="1">
    <citation type="submission" date="2020-11" db="EMBL/GenBank/DDBJ databases">
        <authorList>
            <person name="Tran Van P."/>
        </authorList>
    </citation>
    <scope>NUCLEOTIDE SEQUENCE</scope>
</reference>
<feature type="domain" description="SMP-30/Gluconolactonase/LRE-like region" evidence="2">
    <location>
        <begin position="66"/>
        <end position="110"/>
    </location>
</feature>
<dbReference type="GO" id="GO:0004341">
    <property type="term" value="F:gluconolactonase activity"/>
    <property type="evidence" value="ECO:0007669"/>
    <property type="project" value="TreeGrafter"/>
</dbReference>
<dbReference type="Gene3D" id="2.120.10.30">
    <property type="entry name" value="TolB, C-terminal domain"/>
    <property type="match status" value="1"/>
</dbReference>
<name>A0A7R9E6U7_9NEOP</name>